<reference evidence="2 3" key="1">
    <citation type="journal article" date="2013" name="Proc. Natl. Acad. Sci. U.S.A.">
        <title>The king cobra genome reveals dynamic gene evolution and adaptation in the snake venom system.</title>
        <authorList>
            <person name="Vonk F.J."/>
            <person name="Casewell N.R."/>
            <person name="Henkel C.V."/>
            <person name="Heimberg A.M."/>
            <person name="Jansen H.J."/>
            <person name="McCleary R.J."/>
            <person name="Kerkkamp H.M."/>
            <person name="Vos R.A."/>
            <person name="Guerreiro I."/>
            <person name="Calvete J.J."/>
            <person name="Wuster W."/>
            <person name="Woods A.E."/>
            <person name="Logan J.M."/>
            <person name="Harrison R.A."/>
            <person name="Castoe T.A."/>
            <person name="de Koning A.P."/>
            <person name="Pollock D.D."/>
            <person name="Yandell M."/>
            <person name="Calderon D."/>
            <person name="Renjifo C."/>
            <person name="Currier R.B."/>
            <person name="Salgado D."/>
            <person name="Pla D."/>
            <person name="Sanz L."/>
            <person name="Hyder A.S."/>
            <person name="Ribeiro J.M."/>
            <person name="Arntzen J.W."/>
            <person name="van den Thillart G.E."/>
            <person name="Boetzer M."/>
            <person name="Pirovano W."/>
            <person name="Dirks R.P."/>
            <person name="Spaink H.P."/>
            <person name="Duboule D."/>
            <person name="McGlinn E."/>
            <person name="Kini R.M."/>
            <person name="Richardson M.K."/>
        </authorList>
    </citation>
    <scope>NUCLEOTIDE SEQUENCE</scope>
    <source>
        <tissue evidence="2">Blood</tissue>
    </source>
</reference>
<feature type="non-terminal residue" evidence="2">
    <location>
        <position position="373"/>
    </location>
</feature>
<organism evidence="2 3">
    <name type="scientific">Ophiophagus hannah</name>
    <name type="common">King cobra</name>
    <name type="synonym">Naja hannah</name>
    <dbReference type="NCBI Taxonomy" id="8665"/>
    <lineage>
        <taxon>Eukaryota</taxon>
        <taxon>Metazoa</taxon>
        <taxon>Chordata</taxon>
        <taxon>Craniata</taxon>
        <taxon>Vertebrata</taxon>
        <taxon>Euteleostomi</taxon>
        <taxon>Lepidosauria</taxon>
        <taxon>Squamata</taxon>
        <taxon>Bifurcata</taxon>
        <taxon>Unidentata</taxon>
        <taxon>Episquamata</taxon>
        <taxon>Toxicofera</taxon>
        <taxon>Serpentes</taxon>
        <taxon>Colubroidea</taxon>
        <taxon>Elapidae</taxon>
        <taxon>Elapinae</taxon>
        <taxon>Ophiophagus</taxon>
    </lineage>
</organism>
<feature type="compositionally biased region" description="Polar residues" evidence="1">
    <location>
        <begin position="1"/>
        <end position="11"/>
    </location>
</feature>
<feature type="compositionally biased region" description="Basic and acidic residues" evidence="1">
    <location>
        <begin position="357"/>
        <end position="373"/>
    </location>
</feature>
<evidence type="ECO:0000256" key="1">
    <source>
        <dbReference type="SAM" id="MobiDB-lite"/>
    </source>
</evidence>
<feature type="region of interest" description="Disordered" evidence="1">
    <location>
        <begin position="285"/>
        <end position="373"/>
    </location>
</feature>
<evidence type="ECO:0000313" key="2">
    <source>
        <dbReference type="EMBL" id="ETE62127.1"/>
    </source>
</evidence>
<dbReference type="EMBL" id="AZIM01003437">
    <property type="protein sequence ID" value="ETE62127.1"/>
    <property type="molecule type" value="Genomic_DNA"/>
</dbReference>
<keyword evidence="3" id="KW-1185">Reference proteome</keyword>
<gene>
    <name evidence="2" type="primary">CNGB1</name>
    <name evidence="2" type="ORF">L345_12120</name>
</gene>
<feature type="region of interest" description="Disordered" evidence="1">
    <location>
        <begin position="55"/>
        <end position="85"/>
    </location>
</feature>
<feature type="region of interest" description="Disordered" evidence="1">
    <location>
        <begin position="1"/>
        <end position="40"/>
    </location>
</feature>
<dbReference type="Proteomes" id="UP000018936">
    <property type="component" value="Unassembled WGS sequence"/>
</dbReference>
<feature type="compositionally biased region" description="Basic and acidic residues" evidence="1">
    <location>
        <begin position="303"/>
        <end position="349"/>
    </location>
</feature>
<feature type="region of interest" description="Disordered" evidence="1">
    <location>
        <begin position="127"/>
        <end position="200"/>
    </location>
</feature>
<dbReference type="AlphaFoldDB" id="V8NKS1"/>
<comment type="caution">
    <text evidence="2">The sequence shown here is derived from an EMBL/GenBank/DDBJ whole genome shotgun (WGS) entry which is preliminary data.</text>
</comment>
<sequence length="373" mass="41824">KPCGSKNSASGGSPEAQEAKKNRGEVLLQKSNTHPVTWPCPPSYTYLAIPTEPVVTPVSNSRPAGQIQPPGNCKGSAHSASASENGAWGTMCTPSGSVFAGRGLSKETKNKTERINVSPFAFEHARRDRKGEEERGKIRKKMERWEESKEGKIRKEGKEEGRRMKREGKRREGWHLATTGAPEMGPVSRPPWPPPQPSEVKHNPDAILNEIKFDTPNLFKPLRTQLISSHTEKCFPIKEDFSWVVSCGCFITQLDNITSASEGNGMATGRVQPGHLWVKIREEEEQQYGRKEGRKEGRKRMVRERGRRGEEKRGKGKRWEKEGKGGKGKGKREEGNEKEEGKNEMGGREYKKKLKVKKENVQCRKEGRKCNAG</sequence>
<proteinExistence type="predicted"/>
<feature type="compositionally biased region" description="Pro residues" evidence="1">
    <location>
        <begin position="188"/>
        <end position="197"/>
    </location>
</feature>
<feature type="compositionally biased region" description="Basic and acidic residues" evidence="1">
    <location>
        <begin position="143"/>
        <end position="162"/>
    </location>
</feature>
<name>V8NKS1_OPHHA</name>
<evidence type="ECO:0000313" key="3">
    <source>
        <dbReference type="Proteomes" id="UP000018936"/>
    </source>
</evidence>
<accession>V8NKS1</accession>
<feature type="compositionally biased region" description="Basic and acidic residues" evidence="1">
    <location>
        <begin position="285"/>
        <end position="295"/>
    </location>
</feature>
<feature type="compositionally biased region" description="Basic and acidic residues" evidence="1">
    <location>
        <begin position="127"/>
        <end position="136"/>
    </location>
</feature>
<feature type="non-terminal residue" evidence="2">
    <location>
        <position position="1"/>
    </location>
</feature>
<protein>
    <submittedName>
        <fullName evidence="2">Cyclic nucleotide-gated cation channel beta-1</fullName>
    </submittedName>
</protein>